<gene>
    <name evidence="2" type="ORF">EB796_007435</name>
</gene>
<dbReference type="Proteomes" id="UP000593567">
    <property type="component" value="Unassembled WGS sequence"/>
</dbReference>
<comment type="caution">
    <text evidence="2">The sequence shown here is derived from an EMBL/GenBank/DDBJ whole genome shotgun (WGS) entry which is preliminary data.</text>
</comment>
<dbReference type="GO" id="GO:0006406">
    <property type="term" value="P:mRNA export from nucleus"/>
    <property type="evidence" value="ECO:0007669"/>
    <property type="project" value="TreeGrafter"/>
</dbReference>
<dbReference type="OrthoDB" id="273067at2759"/>
<dbReference type="GO" id="GO:0000347">
    <property type="term" value="C:THO complex"/>
    <property type="evidence" value="ECO:0007669"/>
    <property type="project" value="TreeGrafter"/>
</dbReference>
<reference evidence="2" key="1">
    <citation type="submission" date="2020-06" db="EMBL/GenBank/DDBJ databases">
        <title>Draft genome of Bugula neritina, a colonial animal packing powerful symbionts and potential medicines.</title>
        <authorList>
            <person name="Rayko M."/>
        </authorList>
    </citation>
    <scope>NUCLEOTIDE SEQUENCE [LARGE SCALE GENOMIC DNA]</scope>
    <source>
        <strain evidence="2">Kwan_BN1</strain>
    </source>
</reference>
<dbReference type="GO" id="GO:0000346">
    <property type="term" value="C:transcription export complex"/>
    <property type="evidence" value="ECO:0007669"/>
    <property type="project" value="TreeGrafter"/>
</dbReference>
<sequence>MLITGGCGKLIYQWNINGECKTQVPVSASTVYNISVNHGNPSKKMLTVAGAGHKVDACLNFGYTSFTYEL</sequence>
<proteinExistence type="predicted"/>
<dbReference type="EMBL" id="VXIV02001119">
    <property type="protein sequence ID" value="KAF6034254.1"/>
    <property type="molecule type" value="Genomic_DNA"/>
</dbReference>
<dbReference type="InterPro" id="IPR042626">
    <property type="entry name" value="THOC6"/>
</dbReference>
<name>A0A7J7K8J7_BUGNE</name>
<organism evidence="2 3">
    <name type="scientific">Bugula neritina</name>
    <name type="common">Brown bryozoan</name>
    <name type="synonym">Sertularia neritina</name>
    <dbReference type="NCBI Taxonomy" id="10212"/>
    <lineage>
        <taxon>Eukaryota</taxon>
        <taxon>Metazoa</taxon>
        <taxon>Spiralia</taxon>
        <taxon>Lophotrochozoa</taxon>
        <taxon>Bryozoa</taxon>
        <taxon>Gymnolaemata</taxon>
        <taxon>Cheilostomatida</taxon>
        <taxon>Flustrina</taxon>
        <taxon>Buguloidea</taxon>
        <taxon>Bugulidae</taxon>
        <taxon>Bugula</taxon>
    </lineage>
</organism>
<keyword evidence="1" id="KW-0853">WD repeat</keyword>
<keyword evidence="3" id="KW-1185">Reference proteome</keyword>
<evidence type="ECO:0000256" key="1">
    <source>
        <dbReference type="ARBA" id="ARBA00022574"/>
    </source>
</evidence>
<dbReference type="PANTHER" id="PTHR44411:SF1">
    <property type="entry name" value="THO COMPLEX SUBUNIT 6 HOMOLOG"/>
    <property type="match status" value="1"/>
</dbReference>
<evidence type="ECO:0000313" key="2">
    <source>
        <dbReference type="EMBL" id="KAF6034254.1"/>
    </source>
</evidence>
<protein>
    <submittedName>
        <fullName evidence="2">THOC6</fullName>
    </submittedName>
</protein>
<dbReference type="AlphaFoldDB" id="A0A7J7K8J7"/>
<dbReference type="PANTHER" id="PTHR44411">
    <property type="entry name" value="THO COMPLEX SUBUNIT 6 HOMOLOG"/>
    <property type="match status" value="1"/>
</dbReference>
<evidence type="ECO:0000313" key="3">
    <source>
        <dbReference type="Proteomes" id="UP000593567"/>
    </source>
</evidence>
<accession>A0A7J7K8J7</accession>